<dbReference type="InterPro" id="IPR050515">
    <property type="entry name" value="Beta-lactam/transpept"/>
</dbReference>
<reference evidence="6 7" key="1">
    <citation type="journal article" date="2015" name="Nature">
        <title>rRNA introns, odd ribosomes, and small enigmatic genomes across a large radiation of phyla.</title>
        <authorList>
            <person name="Brown C.T."/>
            <person name="Hug L.A."/>
            <person name="Thomas B.C."/>
            <person name="Sharon I."/>
            <person name="Castelle C.J."/>
            <person name="Singh A."/>
            <person name="Wilkins M.J."/>
            <person name="Williams K.H."/>
            <person name="Banfield J.F."/>
        </authorList>
    </citation>
    <scope>NUCLEOTIDE SEQUENCE [LARGE SCALE GENOMIC DNA]</scope>
</reference>
<comment type="subcellular location">
    <subcellularLocation>
        <location evidence="1">Membrane</location>
    </subcellularLocation>
</comment>
<gene>
    <name evidence="6" type="ORF">UU35_C0007G0062</name>
</gene>
<evidence type="ECO:0000256" key="1">
    <source>
        <dbReference type="ARBA" id="ARBA00004370"/>
    </source>
</evidence>
<dbReference type="Proteomes" id="UP000034616">
    <property type="component" value="Unassembled WGS sequence"/>
</dbReference>
<dbReference type="PATRIC" id="fig|1618985.3.peg.577"/>
<keyword evidence="3" id="KW-0812">Transmembrane</keyword>
<dbReference type="InterPro" id="IPR005311">
    <property type="entry name" value="PBP_dimer"/>
</dbReference>
<feature type="domain" description="Penicillin-binding protein transpeptidase" evidence="4">
    <location>
        <begin position="273"/>
        <end position="583"/>
    </location>
</feature>
<dbReference type="SUPFAM" id="SSF56601">
    <property type="entry name" value="beta-lactamase/transpeptidase-like"/>
    <property type="match status" value="1"/>
</dbReference>
<dbReference type="InterPro" id="IPR001460">
    <property type="entry name" value="PCN-bd_Tpept"/>
</dbReference>
<dbReference type="GO" id="GO:0008658">
    <property type="term" value="F:penicillin binding"/>
    <property type="evidence" value="ECO:0007669"/>
    <property type="project" value="InterPro"/>
</dbReference>
<evidence type="ECO:0000259" key="5">
    <source>
        <dbReference type="Pfam" id="PF03717"/>
    </source>
</evidence>
<keyword evidence="2 3" id="KW-0472">Membrane</keyword>
<dbReference type="GO" id="GO:0005886">
    <property type="term" value="C:plasma membrane"/>
    <property type="evidence" value="ECO:0007669"/>
    <property type="project" value="TreeGrafter"/>
</dbReference>
<evidence type="ECO:0000313" key="6">
    <source>
        <dbReference type="EMBL" id="KKR86916.1"/>
    </source>
</evidence>
<organism evidence="6 7">
    <name type="scientific">Candidatus Uhrbacteria bacterium GW2011_GWC2_41_11</name>
    <dbReference type="NCBI Taxonomy" id="1618985"/>
    <lineage>
        <taxon>Bacteria</taxon>
        <taxon>Candidatus Uhriibacteriota</taxon>
    </lineage>
</organism>
<dbReference type="PANTHER" id="PTHR30627">
    <property type="entry name" value="PEPTIDOGLYCAN D,D-TRANSPEPTIDASE"/>
    <property type="match status" value="1"/>
</dbReference>
<feature type="transmembrane region" description="Helical" evidence="3">
    <location>
        <begin position="31"/>
        <end position="53"/>
    </location>
</feature>
<dbReference type="InterPro" id="IPR036138">
    <property type="entry name" value="PBP_dimer_sf"/>
</dbReference>
<feature type="domain" description="Penicillin-binding protein dimerisation" evidence="5">
    <location>
        <begin position="74"/>
        <end position="229"/>
    </location>
</feature>
<dbReference type="InterPro" id="IPR012338">
    <property type="entry name" value="Beta-lactam/transpept-like"/>
</dbReference>
<dbReference type="Gene3D" id="3.40.710.10">
    <property type="entry name" value="DD-peptidase/beta-lactamase superfamily"/>
    <property type="match status" value="1"/>
</dbReference>
<protein>
    <submittedName>
        <fullName evidence="6">Peptidoglycan glycosyltransferase</fullName>
    </submittedName>
</protein>
<dbReference type="Pfam" id="PF03717">
    <property type="entry name" value="PBP_dimer"/>
    <property type="match status" value="1"/>
</dbReference>
<evidence type="ECO:0000313" key="7">
    <source>
        <dbReference type="Proteomes" id="UP000034616"/>
    </source>
</evidence>
<dbReference type="GO" id="GO:0071555">
    <property type="term" value="P:cell wall organization"/>
    <property type="evidence" value="ECO:0007669"/>
    <property type="project" value="TreeGrafter"/>
</dbReference>
<evidence type="ECO:0000256" key="2">
    <source>
        <dbReference type="ARBA" id="ARBA00023136"/>
    </source>
</evidence>
<name>A0A0G0UHC7_9BACT</name>
<evidence type="ECO:0000256" key="3">
    <source>
        <dbReference type="SAM" id="Phobius"/>
    </source>
</evidence>
<dbReference type="EMBL" id="LCAH01000007">
    <property type="protein sequence ID" value="KKR86916.1"/>
    <property type="molecule type" value="Genomic_DNA"/>
</dbReference>
<dbReference type="Gene3D" id="3.90.1310.10">
    <property type="entry name" value="Penicillin-binding protein 2a (Domain 2)"/>
    <property type="match status" value="1"/>
</dbReference>
<dbReference type="AlphaFoldDB" id="A0A0G0UHC7"/>
<dbReference type="PANTHER" id="PTHR30627:SF1">
    <property type="entry name" value="PEPTIDOGLYCAN D,D-TRANSPEPTIDASE FTSI"/>
    <property type="match status" value="1"/>
</dbReference>
<dbReference type="Gene3D" id="3.30.450.330">
    <property type="match status" value="1"/>
</dbReference>
<sequence>MRHSVADARKPFRRWKTLGSPSGGSDIRIRILYAGAVFFALCIMAKLVFVQLIDHAFYEALASGQHQLFQELIPERGDIFVHDTKDGTLVAVATNELKAFLYADPRQVKDSQMIAKTLGQILEWDEEKTMELAGRLSNEKDPYEPIAREVNENRLQQVIAAGLEGIGYVREPARIYPESGLGGHVFGFVGFDHEGYRSGKYGIEGYFDKDLTGIPGFLRSERDLAGRLIAIGERSYEPAVDGADIILTLDRTVQFTVCSKLVETVRKHDADGGSIVILEPSTGRILAMCGVPDFDSNQYNKVPDITAYNNPAIFDSYEPGSIFKSMTMAAAIDTGSVNPMTLFEDTGSVLVDGWPKPIANAENKKYGVVTMTDVLDNSINTGVIFAMRQMGMDPFVSAVKDFGFGKKTGVEMETEAAGNISSLDIGEEIYAATASFGQGITVTPLQMAAAYAAIANGGVLLEPHIVDEIRYTDGRVDKKAVKEVRRVIQEKTARLVGAMLVSVVENGHGKRAGVPGYYIGGKTGTAQVPKKDGGGYDSDITIGSFAGFGPINDPRFVMVVRIDNPKDIRWAESTAAPLFGEIADFLLRYYEIPPERPL</sequence>
<keyword evidence="6" id="KW-0808">Transferase</keyword>
<dbReference type="Pfam" id="PF00905">
    <property type="entry name" value="Transpeptidase"/>
    <property type="match status" value="1"/>
</dbReference>
<keyword evidence="3" id="KW-1133">Transmembrane helix</keyword>
<proteinExistence type="predicted"/>
<dbReference type="SUPFAM" id="SSF56519">
    <property type="entry name" value="Penicillin binding protein dimerisation domain"/>
    <property type="match status" value="1"/>
</dbReference>
<dbReference type="GO" id="GO:0016740">
    <property type="term" value="F:transferase activity"/>
    <property type="evidence" value="ECO:0007669"/>
    <property type="project" value="UniProtKB-KW"/>
</dbReference>
<accession>A0A0G0UHC7</accession>
<comment type="caution">
    <text evidence="6">The sequence shown here is derived from an EMBL/GenBank/DDBJ whole genome shotgun (WGS) entry which is preliminary data.</text>
</comment>
<evidence type="ECO:0000259" key="4">
    <source>
        <dbReference type="Pfam" id="PF00905"/>
    </source>
</evidence>